<dbReference type="PANTHER" id="PTHR11365:SF23">
    <property type="entry name" value="HYPOTHETICAL 5-OXOPROLINASE (EUROFUNG)-RELATED"/>
    <property type="match status" value="1"/>
</dbReference>
<gene>
    <name evidence="2" type="ORF">ETSY1_36710</name>
</gene>
<dbReference type="HOGENOM" id="CLU_020413_1_1_7"/>
<sequence>MPIDNVTLQIFANHCAAASESMANTLVRTAHSTFVKETEDFTTGLTTPEGQTFASPIDLGATWFVGLDYGRALKLIDHYEEGDICMTNDPYSGFVCTHSPDLHLWKPVFYDGELVCYTVGHIHNTDVGGAIPASLSRTLTEVHQEGVRVPPTKLYKAGELNQEALNIMLTNVRMPEQNWGDLKAQIAAMNTGERKVHEMIRRFGLETFRDGMYALLDYAEQQARRLIRNMPDGTYFFSDYMDEDSVDGHPCRLALTLTVQGDELVLDYSGSDPQLAASMNIPTGGDERHVLMMIGLIYTLYTIDPTILLNSGLLRSSRCILPEGSMVNPQFPAAVGMRSLSVMRVMSVTLGAFAQVAPEIMPAACGDGGPLINVRTTDNKTGRRLMANLDPITGGGGGTPFRDGTEGSGANFAFLKNTPVEINEAEVPVKILQYGLATDSGGAGRYRGGTGTTLSFQVFSPNTVVTARNRDRSRFAPWGIHGGCAGKPSAFVRNPGTDREINLGNTDVVTLEPGDTICITSSGAGGWGHPVEREPERVLADVQRGFVSSEMAAAEYGVVIRDGAIDEDATRQQRAAMSCESNGFYGFNPTRSSFETTWTRDNYDALTEILAGLPVHWRFFVKHKIFDIIDNLPATEQTGSGGEVRQAFDLVQAQYPQLATG</sequence>
<dbReference type="AlphaFoldDB" id="W4L9J8"/>
<dbReference type="Proteomes" id="UP000019141">
    <property type="component" value="Unassembled WGS sequence"/>
</dbReference>
<dbReference type="PANTHER" id="PTHR11365">
    <property type="entry name" value="5-OXOPROLINASE RELATED"/>
    <property type="match status" value="1"/>
</dbReference>
<dbReference type="GO" id="GO:0006749">
    <property type="term" value="P:glutathione metabolic process"/>
    <property type="evidence" value="ECO:0007669"/>
    <property type="project" value="TreeGrafter"/>
</dbReference>
<name>W4L9J8_ENTF1</name>
<reference evidence="2 3" key="1">
    <citation type="journal article" date="2014" name="Nature">
        <title>An environmental bacterial taxon with a large and distinct metabolic repertoire.</title>
        <authorList>
            <person name="Wilson M.C."/>
            <person name="Mori T."/>
            <person name="Ruckert C."/>
            <person name="Uria A.R."/>
            <person name="Helf M.J."/>
            <person name="Takada K."/>
            <person name="Gernert C."/>
            <person name="Steffens U.A."/>
            <person name="Heycke N."/>
            <person name="Schmitt S."/>
            <person name="Rinke C."/>
            <person name="Helfrich E.J."/>
            <person name="Brachmann A.O."/>
            <person name="Gurgui C."/>
            <person name="Wakimoto T."/>
            <person name="Kracht M."/>
            <person name="Crusemann M."/>
            <person name="Hentschel U."/>
            <person name="Abe I."/>
            <person name="Matsunaga S."/>
            <person name="Kalinowski J."/>
            <person name="Takeyama H."/>
            <person name="Piel J."/>
        </authorList>
    </citation>
    <scope>NUCLEOTIDE SEQUENCE [LARGE SCALE GENOMIC DNA]</scope>
    <source>
        <strain evidence="3">TSY1</strain>
    </source>
</reference>
<dbReference type="InterPro" id="IPR003692">
    <property type="entry name" value="Hydantoinase_B"/>
</dbReference>
<dbReference type="GO" id="GO:0005829">
    <property type="term" value="C:cytosol"/>
    <property type="evidence" value="ECO:0007669"/>
    <property type="project" value="TreeGrafter"/>
</dbReference>
<keyword evidence="3" id="KW-1185">Reference proteome</keyword>
<evidence type="ECO:0000259" key="1">
    <source>
        <dbReference type="Pfam" id="PF02538"/>
    </source>
</evidence>
<feature type="domain" description="Hydantoinase B/oxoprolinase" evidence="1">
    <location>
        <begin position="4"/>
        <end position="530"/>
    </location>
</feature>
<dbReference type="EMBL" id="AZHW01001132">
    <property type="protein sequence ID" value="ETW94011.1"/>
    <property type="molecule type" value="Genomic_DNA"/>
</dbReference>
<comment type="caution">
    <text evidence="2">The sequence shown here is derived from an EMBL/GenBank/DDBJ whole genome shotgun (WGS) entry which is preliminary data.</text>
</comment>
<dbReference type="InterPro" id="IPR045079">
    <property type="entry name" value="Oxoprolinase-like"/>
</dbReference>
<evidence type="ECO:0000313" key="3">
    <source>
        <dbReference type="Proteomes" id="UP000019141"/>
    </source>
</evidence>
<dbReference type="PATRIC" id="fig|1429438.4.peg.6899"/>
<accession>W4L9J8</accession>
<proteinExistence type="predicted"/>
<dbReference type="Pfam" id="PF02538">
    <property type="entry name" value="Hydantoinase_B"/>
    <property type="match status" value="1"/>
</dbReference>
<dbReference type="GO" id="GO:0017168">
    <property type="term" value="F:5-oxoprolinase (ATP-hydrolyzing) activity"/>
    <property type="evidence" value="ECO:0007669"/>
    <property type="project" value="TreeGrafter"/>
</dbReference>
<evidence type="ECO:0000313" key="2">
    <source>
        <dbReference type="EMBL" id="ETW94011.1"/>
    </source>
</evidence>
<protein>
    <submittedName>
        <fullName evidence="2">Hydantoin utilization protein B</fullName>
    </submittedName>
</protein>
<organism evidence="2 3">
    <name type="scientific">Entotheonella factor</name>
    <dbReference type="NCBI Taxonomy" id="1429438"/>
    <lineage>
        <taxon>Bacteria</taxon>
        <taxon>Pseudomonadati</taxon>
        <taxon>Nitrospinota/Tectimicrobiota group</taxon>
        <taxon>Candidatus Tectimicrobiota</taxon>
        <taxon>Candidatus Entotheonellia</taxon>
        <taxon>Candidatus Entotheonellales</taxon>
        <taxon>Candidatus Entotheonellaceae</taxon>
        <taxon>Candidatus Entotheonella</taxon>
    </lineage>
</organism>